<dbReference type="Gene3D" id="3.40.1440.10">
    <property type="entry name" value="GIY-YIG endonuclease"/>
    <property type="match status" value="1"/>
</dbReference>
<keyword evidence="1 3" id="KW-0378">Hydrolase</keyword>
<dbReference type="SMART" id="SM00479">
    <property type="entry name" value="EXOIII"/>
    <property type="match status" value="1"/>
</dbReference>
<dbReference type="GO" id="GO:0006289">
    <property type="term" value="P:nucleotide-excision repair"/>
    <property type="evidence" value="ECO:0007669"/>
    <property type="project" value="InterPro"/>
</dbReference>
<name>K9EFG5_9ACTO</name>
<evidence type="ECO:0000313" key="3">
    <source>
        <dbReference type="EMBL" id="EKU95974.1"/>
    </source>
</evidence>
<sequence>MSRERLWKQRERFADLDPAQVHREGAPIPRPTQLAFGDLGINLRDVTFVVVDLETTGGRPGKNSITEIGAVKTRGGETLGEFSTLINPEVPIPAHITMLTGISTSMTYDAPLIAEALPKFIDFVVADSPVVLVAHNARFDVGHLRGAAQAVEREFPPVQVLDTLKLARRIFTRDEVPNYKLGTLAGFCHAAVAPTHRALDDARATVDVLYTMIERLGPLGVTHLNDLITASDPVPARRRRRAVLADGLPKSPGVYRFLGPKREVLYVGTSVNVYKRVRQYFTAAEKRRRMAEMVDLAHAVEATATETVLEASVLELRQIQEFDPPYNRRSRRPNARPWLTLDWKPGGSKPPHLRVARAVAHSEIENCLGPFPSGKSARRAKELISDEAGLPEGGMRLERLPDFSDSPCHLSSHHSSPHPCVLPPRGRINPPDIAAARAGEILRGEVGRVWDHQMRKIADLAAAEQFEQASTERDRLRSLITTARRRERLLPLWSSPKTIAASRREKGWEVAIVSYGRLVAAAGVMEGETPPELASRLERTLTIGDPPDRAGGYAHIEETEILAQWIADPRSRILAHTGPLPLAVPLTGAGRYVHIGLPAEPKA</sequence>
<dbReference type="PANTHER" id="PTHR30562:SF1">
    <property type="entry name" value="UVRABC SYSTEM PROTEIN C"/>
    <property type="match status" value="1"/>
</dbReference>
<dbReference type="InterPro" id="IPR012337">
    <property type="entry name" value="RNaseH-like_sf"/>
</dbReference>
<dbReference type="eggNOG" id="COG0322">
    <property type="taxonomic scope" value="Bacteria"/>
</dbReference>
<dbReference type="InterPro" id="IPR000305">
    <property type="entry name" value="GIY-YIG_endonuc"/>
</dbReference>
<protein>
    <submittedName>
        <fullName evidence="3">Exonuclease, DNA polymerase III, epsilon subunit</fullName>
    </submittedName>
</protein>
<dbReference type="SMART" id="SM00465">
    <property type="entry name" value="GIYc"/>
    <property type="match status" value="1"/>
</dbReference>
<dbReference type="InterPro" id="IPR035901">
    <property type="entry name" value="GIY-YIG_endonuc_sf"/>
</dbReference>
<dbReference type="Proteomes" id="UP000009888">
    <property type="component" value="Unassembled WGS sequence"/>
</dbReference>
<dbReference type="Gene3D" id="3.30.420.10">
    <property type="entry name" value="Ribonuclease H-like superfamily/Ribonuclease H"/>
    <property type="match status" value="1"/>
</dbReference>
<dbReference type="SUPFAM" id="SSF53098">
    <property type="entry name" value="Ribonuclease H-like"/>
    <property type="match status" value="1"/>
</dbReference>
<dbReference type="SUPFAM" id="SSF82771">
    <property type="entry name" value="GIY-YIG endonuclease"/>
    <property type="match status" value="1"/>
</dbReference>
<dbReference type="FunFam" id="3.30.420.10:FF:000045">
    <property type="entry name" value="3'-5' exonuclease DinG"/>
    <property type="match status" value="1"/>
</dbReference>
<gene>
    <name evidence="3" type="ORF">HMPREF9233_00062</name>
</gene>
<dbReference type="GO" id="GO:0009380">
    <property type="term" value="C:excinuclease repair complex"/>
    <property type="evidence" value="ECO:0007669"/>
    <property type="project" value="TreeGrafter"/>
</dbReference>
<dbReference type="CDD" id="cd06127">
    <property type="entry name" value="DEDDh"/>
    <property type="match status" value="1"/>
</dbReference>
<dbReference type="InterPro" id="IPR050066">
    <property type="entry name" value="UvrABC_protein_C"/>
</dbReference>
<dbReference type="InterPro" id="IPR013520">
    <property type="entry name" value="Ribonucl_H"/>
</dbReference>
<evidence type="ECO:0000256" key="1">
    <source>
        <dbReference type="ARBA" id="ARBA00022839"/>
    </source>
</evidence>
<dbReference type="Pfam" id="PF00929">
    <property type="entry name" value="RNase_T"/>
    <property type="match status" value="1"/>
</dbReference>
<dbReference type="PATRIC" id="fig|883066.3.peg.65"/>
<dbReference type="NCBIfam" id="NF005905">
    <property type="entry name" value="PRK07883.1-3"/>
    <property type="match status" value="1"/>
</dbReference>
<dbReference type="GO" id="GO:0003677">
    <property type="term" value="F:DNA binding"/>
    <property type="evidence" value="ECO:0007669"/>
    <property type="project" value="InterPro"/>
</dbReference>
<dbReference type="HOGENOM" id="CLU_022933_0_0_11"/>
<dbReference type="PROSITE" id="PS50164">
    <property type="entry name" value="GIY_YIG"/>
    <property type="match status" value="1"/>
</dbReference>
<dbReference type="GO" id="GO:0006260">
    <property type="term" value="P:DNA replication"/>
    <property type="evidence" value="ECO:0007669"/>
    <property type="project" value="InterPro"/>
</dbReference>
<dbReference type="RefSeq" id="WP_007000280.1">
    <property type="nucleotide sequence ID" value="NZ_JH992955.1"/>
</dbReference>
<organism evidence="3 4">
    <name type="scientific">Actinobaculum massiliense ACS-171-V-Col2</name>
    <dbReference type="NCBI Taxonomy" id="883066"/>
    <lineage>
        <taxon>Bacteria</taxon>
        <taxon>Bacillati</taxon>
        <taxon>Actinomycetota</taxon>
        <taxon>Actinomycetes</taxon>
        <taxon>Actinomycetales</taxon>
        <taxon>Actinomycetaceae</taxon>
        <taxon>Actinobaculum</taxon>
    </lineage>
</organism>
<keyword evidence="1 3" id="KW-0269">Exonuclease</keyword>
<dbReference type="NCBIfam" id="NF005907">
    <property type="entry name" value="PRK07883.1-5"/>
    <property type="match status" value="1"/>
</dbReference>
<dbReference type="GO" id="GO:0003887">
    <property type="term" value="F:DNA-directed DNA polymerase activity"/>
    <property type="evidence" value="ECO:0007669"/>
    <property type="project" value="InterPro"/>
</dbReference>
<evidence type="ECO:0000259" key="2">
    <source>
        <dbReference type="PROSITE" id="PS50164"/>
    </source>
</evidence>
<dbReference type="InterPro" id="IPR006054">
    <property type="entry name" value="DnaQ"/>
</dbReference>
<dbReference type="CDD" id="cd10434">
    <property type="entry name" value="GIY-YIG_UvrC_Cho"/>
    <property type="match status" value="1"/>
</dbReference>
<dbReference type="InterPro" id="IPR036397">
    <property type="entry name" value="RNaseH_sf"/>
</dbReference>
<dbReference type="AlphaFoldDB" id="K9EFG5"/>
<proteinExistence type="predicted"/>
<evidence type="ECO:0000313" key="4">
    <source>
        <dbReference type="Proteomes" id="UP000009888"/>
    </source>
</evidence>
<dbReference type="PANTHER" id="PTHR30562">
    <property type="entry name" value="UVRC/OXIDOREDUCTASE"/>
    <property type="match status" value="1"/>
</dbReference>
<keyword evidence="1 3" id="KW-0540">Nuclease</keyword>
<comment type="caution">
    <text evidence="3">The sequence shown here is derived from an EMBL/GenBank/DDBJ whole genome shotgun (WGS) entry which is preliminary data.</text>
</comment>
<dbReference type="GO" id="GO:0004527">
    <property type="term" value="F:exonuclease activity"/>
    <property type="evidence" value="ECO:0007669"/>
    <property type="project" value="UniProtKB-KW"/>
</dbReference>
<dbReference type="STRING" id="202789.GCA_001457435_00131"/>
<dbReference type="eggNOG" id="COG2176">
    <property type="taxonomic scope" value="Bacteria"/>
</dbReference>
<dbReference type="InterPro" id="IPR047296">
    <property type="entry name" value="GIY-YIG_UvrC_Cho"/>
</dbReference>
<reference evidence="3 4" key="1">
    <citation type="submission" date="2012-09" db="EMBL/GenBank/DDBJ databases">
        <title>The Genome Sequence of Actinobaculum massiliae ACS-171-V-COL2.</title>
        <authorList>
            <consortium name="The Broad Institute Genome Sequencing Platform"/>
            <person name="Earl A."/>
            <person name="Ward D."/>
            <person name="Feldgarden M."/>
            <person name="Gevers D."/>
            <person name="Saerens B."/>
            <person name="Vaneechoutte M."/>
            <person name="Walker B."/>
            <person name="Young S.K."/>
            <person name="Zeng Q."/>
            <person name="Gargeya S."/>
            <person name="Fitzgerald M."/>
            <person name="Haas B."/>
            <person name="Abouelleil A."/>
            <person name="Alvarado L."/>
            <person name="Arachchi H.M."/>
            <person name="Berlin A."/>
            <person name="Chapman S.B."/>
            <person name="Goldberg J."/>
            <person name="Griggs A."/>
            <person name="Gujja S."/>
            <person name="Hansen M."/>
            <person name="Howarth C."/>
            <person name="Imamovic A."/>
            <person name="Larimer J."/>
            <person name="McCowen C."/>
            <person name="Montmayeur A."/>
            <person name="Murphy C."/>
            <person name="Neiman D."/>
            <person name="Pearson M."/>
            <person name="Priest M."/>
            <person name="Roberts A."/>
            <person name="Saif S."/>
            <person name="Shea T."/>
            <person name="Sisk P."/>
            <person name="Sykes S."/>
            <person name="Wortman J."/>
            <person name="Nusbaum C."/>
            <person name="Birren B."/>
        </authorList>
    </citation>
    <scope>NUCLEOTIDE SEQUENCE [LARGE SCALE GENOMIC DNA]</scope>
    <source>
        <strain evidence="4">ACS-171-V-Col2</strain>
    </source>
</reference>
<dbReference type="EMBL" id="AGWL01000001">
    <property type="protein sequence ID" value="EKU95974.1"/>
    <property type="molecule type" value="Genomic_DNA"/>
</dbReference>
<accession>K9EFG5</accession>
<feature type="domain" description="GIY-YIG" evidence="2">
    <location>
        <begin position="250"/>
        <end position="328"/>
    </location>
</feature>
<dbReference type="NCBIfam" id="TIGR00573">
    <property type="entry name" value="dnaq"/>
    <property type="match status" value="1"/>
</dbReference>
<keyword evidence="4" id="KW-1185">Reference proteome</keyword>